<dbReference type="AlphaFoldDB" id="W2SU82"/>
<evidence type="ECO:0000313" key="2">
    <source>
        <dbReference type="EMBL" id="ETN73205.1"/>
    </source>
</evidence>
<dbReference type="EMBL" id="KI661513">
    <property type="protein sequence ID" value="ETN73205.1"/>
    <property type="molecule type" value="Genomic_DNA"/>
</dbReference>
<sequence length="88" mass="9458">MKSVILALLVCALAASVLSCDKFQKHLNMFCKFPGESKPCVTDNAQSFASTCCASRGGCNSKEFPKEKVMPSEGVIHDGASASREWVK</sequence>
<feature type="signal peptide" evidence="1">
    <location>
        <begin position="1"/>
        <end position="19"/>
    </location>
</feature>
<keyword evidence="1" id="KW-0732">Signal</keyword>
<dbReference type="OrthoDB" id="5848803at2759"/>
<dbReference type="KEGG" id="nai:NECAME_18464"/>
<protein>
    <submittedName>
        <fullName evidence="2">Uncharacterized protein</fullName>
    </submittedName>
</protein>
<reference evidence="3" key="1">
    <citation type="journal article" date="2014" name="Nat. Genet.">
        <title>Genome of the human hookworm Necator americanus.</title>
        <authorList>
            <person name="Tang Y.T."/>
            <person name="Gao X."/>
            <person name="Rosa B.A."/>
            <person name="Abubucker S."/>
            <person name="Hallsworth-Pepin K."/>
            <person name="Martin J."/>
            <person name="Tyagi R."/>
            <person name="Heizer E."/>
            <person name="Zhang X."/>
            <person name="Bhonagiri-Palsikar V."/>
            <person name="Minx P."/>
            <person name="Warren W.C."/>
            <person name="Wang Q."/>
            <person name="Zhan B."/>
            <person name="Hotez P.J."/>
            <person name="Sternberg P.W."/>
            <person name="Dougall A."/>
            <person name="Gaze S.T."/>
            <person name="Mulvenna J."/>
            <person name="Sotillo J."/>
            <person name="Ranganathan S."/>
            <person name="Rabelo E.M."/>
            <person name="Wilson R.K."/>
            <person name="Felgner P.L."/>
            <person name="Bethony J."/>
            <person name="Hawdon J.M."/>
            <person name="Gasser R.B."/>
            <person name="Loukas A."/>
            <person name="Mitreva M."/>
        </authorList>
    </citation>
    <scope>NUCLEOTIDE SEQUENCE [LARGE SCALE GENOMIC DNA]</scope>
</reference>
<gene>
    <name evidence="2" type="ORF">NECAME_18464</name>
</gene>
<feature type="chain" id="PRO_5004824947" evidence="1">
    <location>
        <begin position="20"/>
        <end position="88"/>
    </location>
</feature>
<name>W2SU82_NECAM</name>
<organism evidence="2 3">
    <name type="scientific">Necator americanus</name>
    <name type="common">Human hookworm</name>
    <dbReference type="NCBI Taxonomy" id="51031"/>
    <lineage>
        <taxon>Eukaryota</taxon>
        <taxon>Metazoa</taxon>
        <taxon>Ecdysozoa</taxon>
        <taxon>Nematoda</taxon>
        <taxon>Chromadorea</taxon>
        <taxon>Rhabditida</taxon>
        <taxon>Rhabditina</taxon>
        <taxon>Rhabditomorpha</taxon>
        <taxon>Strongyloidea</taxon>
        <taxon>Ancylostomatidae</taxon>
        <taxon>Bunostominae</taxon>
        <taxon>Necator</taxon>
    </lineage>
</organism>
<dbReference type="Proteomes" id="UP000053676">
    <property type="component" value="Unassembled WGS sequence"/>
</dbReference>
<evidence type="ECO:0000256" key="1">
    <source>
        <dbReference type="SAM" id="SignalP"/>
    </source>
</evidence>
<proteinExistence type="predicted"/>
<evidence type="ECO:0000313" key="3">
    <source>
        <dbReference type="Proteomes" id="UP000053676"/>
    </source>
</evidence>
<dbReference type="PROSITE" id="PS51257">
    <property type="entry name" value="PROKAR_LIPOPROTEIN"/>
    <property type="match status" value="1"/>
</dbReference>
<keyword evidence="3" id="KW-1185">Reference proteome</keyword>
<accession>W2SU82</accession>